<dbReference type="InterPro" id="IPR055097">
    <property type="entry name" value="Ig_NUP210_2nd"/>
</dbReference>
<dbReference type="SUPFAM" id="SSF49373">
    <property type="entry name" value="Invasin/intimin cell-adhesion fragments"/>
    <property type="match status" value="2"/>
</dbReference>
<dbReference type="PANTHER" id="PTHR23019">
    <property type="entry name" value="NUCLEAR PORE MEMBRANE GLYCOPROTEIN GP210-RELATED"/>
    <property type="match status" value="1"/>
</dbReference>
<evidence type="ECO:0000259" key="19">
    <source>
        <dbReference type="Pfam" id="PF24991"/>
    </source>
</evidence>
<keyword evidence="8" id="KW-0539">Nucleus</keyword>
<dbReference type="InterPro" id="IPR056898">
    <property type="entry name" value="Ig_NUP210_6th"/>
</dbReference>
<feature type="domain" description="NUP210 Ig-like" evidence="15">
    <location>
        <begin position="23"/>
        <end position="115"/>
    </location>
</feature>
<dbReference type="GeneID" id="9946040"/>
<evidence type="ECO:0000259" key="20">
    <source>
        <dbReference type="Pfam" id="PF26181"/>
    </source>
</evidence>
<comment type="similarity">
    <text evidence="2">Belongs to the NUP210 family.</text>
</comment>
<dbReference type="GO" id="GO:0031965">
    <property type="term" value="C:nuclear membrane"/>
    <property type="evidence" value="ECO:0007669"/>
    <property type="project" value="UniProtKB-SubCell"/>
</dbReference>
<sequence>MSGFRCFLLRLLLWYAILLTEGYRLNVPRVLLPYHPNVQVTFDLVVSDPANGCFTWRSTRPDTVSVKVVNPIGTKGCSAKAQITATSKYAEEQMAVVFAEDKDAGVVLSCGVTVDVIRSISVATTTKVLFLDASPAKIVVQAYNAEGDMFTSLGKIPFEWHLESSSLSEKPLRIVPFSQSKYEAPDGVRLLEENKKRGHVILVEGISTGAAILKVKLVEPHFKDVEPQNVDFIVVANLLLIPSQDIFLPLGSRVHYTAEIIKQSGTEAIQLPSRQYQLSVKDVEICSLNPSSSMVTAVSYGTTEILLIDENVKSLNALKPPSARIHVVEPSSLYIRISGDLWYLEIGHEYDISFVVTDADSNTIYIPENAVFESVIPDEYFKVISKSRNGSYFNVKAIKSGTTKLRAAFISVMSSEGELRMSSSVKNEITAVISKPIEVIPPYVAFPYIDAKRIHSKKLLARGGTGSFTWSSMNPDVASVDSSGILLTGNLGRTEVIAQDAQNSAHFGSAVVQVLQPTGVAFGKSHLEAEVGSDLILYISLYASSGGRKVTISDCRRVDLSMSIKDSDIFRVASNDCGRTPLHDDGCCGFVLTAIASGDTIATVHFGNMSSSIQISAYLPLKLETPAEVFAMLGSNFFIRTSGGPRPWILDPSKYYSKLIYSDTSNLISNSDFSSQDGQTIVTCKDNKGDVLIVVVVGNEASFTNPLPAKSQTKLRVCCAVPTRLSLSLLRPHRSKCPTNVRAASCSEPSTLAVSAFGHCESGPSMGLEKQLDSLTSLKVNWEVSDKSVAYVEEDKGSELSEVRGILKPREIVGTLEIIAWTRGYKIGNRQLRLPQELRSKMQADLVQNAEAVPSVVVLLNEKSASKTIRLERGSGHFALVAYDSNVLAAEMSSGITQVYPLSVGKSKLQFLDLCLNQNITAAVSVTDVEEILIEAPAFTALNTEQELQLKIRDMEGLFFVTDDANIMNVQLNASSNILVITRIDALHYVLRGNAIGIVTLRASARRANGRILQSQSHSIQVYAPLQLQPKLITLIPDSVFQLEISGGPQPLPPVQYHLNDTSVAVVGSDGLITSKAVGYTKITATMNLENNAPSIEDQVVVKTVLLTGVHIHLSTSRLQVGQRGWARVDGLNENETPFSFGGALYPLKISWRIATPGIIETISPIDAFVAESSENRFQIELEALAVGQAVIHVLVTASENSKAFFEKVKHYEDQLIVTVIEPLQLMIPARYPHALRLSPDAELDLKSNRKDSSVQFMVPPELSTYISVIGDSNNTLLAHTVGDAALVLKETKYPHKELIYLPVSITPVVSLHLKMRCSEVLEKPLTVFPLGYRLHVDVESRDHFGRLFDAAKHSLNYRPHRFDLTEIHPGNANSSFDIHLKDFGETVFKVWDRNNPDLNVFLRLRVGDVIRPSIQSVVVSEIICFNSPLPVSGWKELDGKRHFQFIDEKNGIAVAADTGNTVVASYDFHKQTIFTKRKVVPAKSLRFLSGPQFVSNIRNHQYLFPVIVDSIEQNPSNTYDCGPVLLEKLILDAPFDCTVAFVDKVNVLATSLFAARSAFLPTLGKYGCILVEQTFEGPVSLIDYQNLDLNISALWNRAGKVKEASVIVTFYSRFEIVQREIRLNNVNALEADLVIQSSTSAASKISVEADGGGVLRIRKIKSTSLTELRYRVELNMNSVLLWQELLDKCNITVKSAITGQFEVVPVTIILHGDTSKTVLRASDHLMGLLRSFLESAIVQVCASLLTAGFLIVLIAYCRGFSFPSYLFSSFSTSDSTIHGSFACDYPERYPPIAYNSGKSFLGSPDMSLLSNRSNRSAGSPGEPILWSVPDRSLTSPHLRKRQWS</sequence>
<dbReference type="GO" id="GO:0005643">
    <property type="term" value="C:nuclear pore"/>
    <property type="evidence" value="ECO:0007669"/>
    <property type="project" value="EnsemblMetazoa"/>
</dbReference>
<dbReference type="InterPro" id="IPR055098">
    <property type="entry name" value="Ig_NUP210_3rd"/>
</dbReference>
<feature type="domain" description="NUP210 Ig-like" evidence="13">
    <location>
        <begin position="622"/>
        <end position="720"/>
    </location>
</feature>
<dbReference type="CTD" id="9946040"/>
<evidence type="ECO:0000256" key="8">
    <source>
        <dbReference type="ARBA" id="ARBA00023242"/>
    </source>
</evidence>
<proteinExistence type="inferred from homology"/>
<evidence type="ECO:0000256" key="10">
    <source>
        <dbReference type="SAM" id="SignalP"/>
    </source>
</evidence>
<dbReference type="Pfam" id="PF24991">
    <property type="entry name" value="Ig_NUP210_4th"/>
    <property type="match status" value="1"/>
</dbReference>
<feature type="domain" description="NUP210 Ig-like" evidence="18">
    <location>
        <begin position="521"/>
        <end position="606"/>
    </location>
</feature>
<keyword evidence="5 9" id="KW-1133">Transmembrane helix</keyword>
<organism evidence="21">
    <name type="scientific">Loa loa</name>
    <name type="common">Eye worm</name>
    <name type="synonym">Filaria loa</name>
    <dbReference type="NCBI Taxonomy" id="7209"/>
    <lineage>
        <taxon>Eukaryota</taxon>
        <taxon>Metazoa</taxon>
        <taxon>Ecdysozoa</taxon>
        <taxon>Nematoda</taxon>
        <taxon>Chromadorea</taxon>
        <taxon>Rhabditida</taxon>
        <taxon>Spirurina</taxon>
        <taxon>Spiruromorpha</taxon>
        <taxon>Filarioidea</taxon>
        <taxon>Onchocercidae</taxon>
        <taxon>Loa</taxon>
    </lineage>
</organism>
<dbReference type="InterPro" id="IPR008964">
    <property type="entry name" value="Invasin/intimin_cell_adhesion"/>
</dbReference>
<evidence type="ECO:0000256" key="5">
    <source>
        <dbReference type="ARBA" id="ARBA00022989"/>
    </source>
</evidence>
<evidence type="ECO:0000259" key="11">
    <source>
        <dbReference type="Pfam" id="PF22957"/>
    </source>
</evidence>
<dbReference type="OMA" id="HNMYEGT"/>
<dbReference type="Pfam" id="PF22962">
    <property type="entry name" value="Ig_NUP210_7th"/>
    <property type="match status" value="1"/>
</dbReference>
<feature type="domain" description="NUP210 Ig-like" evidence="20">
    <location>
        <begin position="1107"/>
        <end position="1220"/>
    </location>
</feature>
<evidence type="ECO:0000259" key="17">
    <source>
        <dbReference type="Pfam" id="PF24902"/>
    </source>
</evidence>
<feature type="domain" description="NUP210 Ig-like" evidence="17">
    <location>
        <begin position="854"/>
        <end position="926"/>
    </location>
</feature>
<dbReference type="InterPro" id="IPR055099">
    <property type="entry name" value="Ig_NUP210_7th"/>
</dbReference>
<feature type="domain" description="NUP210 Ig-like" evidence="12">
    <location>
        <begin position="1311"/>
        <end position="1407"/>
    </location>
</feature>
<evidence type="ECO:0000256" key="4">
    <source>
        <dbReference type="ARBA" id="ARBA00022729"/>
    </source>
</evidence>
<dbReference type="Pfam" id="PF22959">
    <property type="entry name" value="Ig_NUP210_15th"/>
    <property type="match status" value="1"/>
</dbReference>
<feature type="domain" description="NUP210 C-terminal Ig-like" evidence="11">
    <location>
        <begin position="1483"/>
        <end position="1646"/>
    </location>
</feature>
<dbReference type="EMBL" id="JH712172">
    <property type="protein sequence ID" value="EJD75156.1"/>
    <property type="molecule type" value="Genomic_DNA"/>
</dbReference>
<feature type="signal peptide" evidence="10">
    <location>
        <begin position="1"/>
        <end position="22"/>
    </location>
</feature>
<dbReference type="InParanoid" id="A0A1S0UIA5"/>
<feature type="domain" description="NUP210 Ig-like" evidence="16">
    <location>
        <begin position="124"/>
        <end position="227"/>
    </location>
</feature>
<dbReference type="InterPro" id="IPR056897">
    <property type="entry name" value="Ig_NUP210_4th"/>
</dbReference>
<dbReference type="Pfam" id="PF24902">
    <property type="entry name" value="Ig_NUP210_9th"/>
    <property type="match status" value="1"/>
</dbReference>
<dbReference type="Pfam" id="PF26181">
    <property type="entry name" value="Ig_NUP210_13th"/>
    <property type="match status" value="1"/>
</dbReference>
<evidence type="ECO:0000259" key="16">
    <source>
        <dbReference type="Pfam" id="PF22969"/>
    </source>
</evidence>
<feature type="domain" description="NUP210 Ig-like" evidence="14">
    <location>
        <begin position="236"/>
        <end position="330"/>
    </location>
</feature>
<dbReference type="InterPro" id="IPR055096">
    <property type="entry name" value="Ig_NUP210_1st"/>
</dbReference>
<keyword evidence="6 9" id="KW-0472">Membrane</keyword>
<evidence type="ECO:0000313" key="21">
    <source>
        <dbReference type="EMBL" id="EJD75156.1"/>
    </source>
</evidence>
<evidence type="ECO:0000259" key="14">
    <source>
        <dbReference type="Pfam" id="PF22963"/>
    </source>
</evidence>
<name>A0A1S0UIA5_LOALO</name>
<feature type="domain" description="NUP210 fourth Ig-like" evidence="19">
    <location>
        <begin position="339"/>
        <end position="417"/>
    </location>
</feature>
<gene>
    <name evidence="21" type="ORF">LOAG_17647</name>
</gene>
<evidence type="ECO:0000256" key="9">
    <source>
        <dbReference type="SAM" id="Phobius"/>
    </source>
</evidence>
<dbReference type="PANTHER" id="PTHR23019:SF0">
    <property type="entry name" value="NUCLEAR PORE MEMBRANE GLYCOPROTEIN 210"/>
    <property type="match status" value="1"/>
</dbReference>
<dbReference type="FunCoup" id="A0A1S0UIA5">
    <property type="interactions" value="2105"/>
</dbReference>
<evidence type="ECO:0000259" key="18">
    <source>
        <dbReference type="Pfam" id="PF24935"/>
    </source>
</evidence>
<dbReference type="Pfam" id="PF22969">
    <property type="entry name" value="Ig_NUP210_2nd"/>
    <property type="match status" value="1"/>
</dbReference>
<evidence type="ECO:0000256" key="1">
    <source>
        <dbReference type="ARBA" id="ARBA00004590"/>
    </source>
</evidence>
<dbReference type="OrthoDB" id="361283at2759"/>
<dbReference type="Pfam" id="PF22957">
    <property type="entry name" value="NUP210_Ig"/>
    <property type="match status" value="1"/>
</dbReference>
<evidence type="ECO:0000256" key="7">
    <source>
        <dbReference type="ARBA" id="ARBA00023180"/>
    </source>
</evidence>
<feature type="transmembrane region" description="Helical" evidence="9">
    <location>
        <begin position="1737"/>
        <end position="1758"/>
    </location>
</feature>
<dbReference type="Pfam" id="PF22963">
    <property type="entry name" value="Ig_NUP210_3rd"/>
    <property type="match status" value="1"/>
</dbReference>
<dbReference type="InterPro" id="IPR058779">
    <property type="entry name" value="Ig_NUP210_13th"/>
</dbReference>
<dbReference type="Pfam" id="PF24935">
    <property type="entry name" value="Ig_NUP210_6th"/>
    <property type="match status" value="1"/>
</dbReference>
<dbReference type="RefSeq" id="XP_020306035.1">
    <property type="nucleotide sequence ID" value="XM_020450309.1"/>
</dbReference>
<accession>A0A1S0UIA5</accession>
<dbReference type="InterPro" id="IPR045197">
    <property type="entry name" value="NUP210-like"/>
</dbReference>
<keyword evidence="3 9" id="KW-0812">Transmembrane</keyword>
<keyword evidence="4 10" id="KW-0732">Signal</keyword>
<evidence type="ECO:0000256" key="2">
    <source>
        <dbReference type="ARBA" id="ARBA00007313"/>
    </source>
</evidence>
<dbReference type="KEGG" id="loa:LOAG_17647"/>
<evidence type="ECO:0000259" key="12">
    <source>
        <dbReference type="Pfam" id="PF22959"/>
    </source>
</evidence>
<dbReference type="Pfam" id="PF26182">
    <property type="entry name" value="Ig_NUP210_5th"/>
    <property type="match status" value="1"/>
</dbReference>
<dbReference type="InterPro" id="IPR055095">
    <property type="entry name" value="NUP210_Ig_C"/>
</dbReference>
<protein>
    <submittedName>
        <fullName evidence="21">Nuclear pore complex protein 12</fullName>
    </submittedName>
</protein>
<evidence type="ECO:0000259" key="13">
    <source>
        <dbReference type="Pfam" id="PF22962"/>
    </source>
</evidence>
<reference evidence="21" key="1">
    <citation type="submission" date="2012-04" db="EMBL/GenBank/DDBJ databases">
        <title>The Genome Sequence of Loa loa.</title>
        <authorList>
            <consortium name="The Broad Institute Genome Sequencing Platform"/>
            <consortium name="Broad Institute Genome Sequencing Center for Infectious Disease"/>
            <person name="Nutman T.B."/>
            <person name="Fink D.L."/>
            <person name="Russ C."/>
            <person name="Young S."/>
            <person name="Zeng Q."/>
            <person name="Gargeya S."/>
            <person name="Alvarado L."/>
            <person name="Berlin A."/>
            <person name="Chapman S.B."/>
            <person name="Chen Z."/>
            <person name="Freedman E."/>
            <person name="Gellesch M."/>
            <person name="Goldberg J."/>
            <person name="Griggs A."/>
            <person name="Gujja S."/>
            <person name="Heilman E.R."/>
            <person name="Heiman D."/>
            <person name="Howarth C."/>
            <person name="Mehta T."/>
            <person name="Neiman D."/>
            <person name="Pearson M."/>
            <person name="Roberts A."/>
            <person name="Saif S."/>
            <person name="Shea T."/>
            <person name="Shenoy N."/>
            <person name="Sisk P."/>
            <person name="Stolte C."/>
            <person name="Sykes S."/>
            <person name="White J."/>
            <person name="Yandava C."/>
            <person name="Haas B."/>
            <person name="Henn M.R."/>
            <person name="Nusbaum C."/>
            <person name="Birren B."/>
        </authorList>
    </citation>
    <scope>NUCLEOTIDE SEQUENCE [LARGE SCALE GENOMIC DNA]</scope>
</reference>
<evidence type="ECO:0000256" key="6">
    <source>
        <dbReference type="ARBA" id="ARBA00023136"/>
    </source>
</evidence>
<dbReference type="InterPro" id="IPR055094">
    <property type="entry name" value="NUP210_Ig15"/>
</dbReference>
<dbReference type="Gene3D" id="2.60.40.1080">
    <property type="match status" value="1"/>
</dbReference>
<evidence type="ECO:0000256" key="3">
    <source>
        <dbReference type="ARBA" id="ARBA00022692"/>
    </source>
</evidence>
<feature type="chain" id="PRO_5010305551" evidence="10">
    <location>
        <begin position="23"/>
        <end position="1845"/>
    </location>
</feature>
<keyword evidence="7" id="KW-0325">Glycoprotein</keyword>
<evidence type="ECO:0000259" key="15">
    <source>
        <dbReference type="Pfam" id="PF22967"/>
    </source>
</evidence>
<dbReference type="Pfam" id="PF22967">
    <property type="entry name" value="Ig_NUP210_1st"/>
    <property type="match status" value="1"/>
</dbReference>
<comment type="subcellular location">
    <subcellularLocation>
        <location evidence="1">Nucleus membrane</location>
        <topology evidence="1">Single-pass membrane protein</topology>
    </subcellularLocation>
</comment>
<dbReference type="InterPro" id="IPR056899">
    <property type="entry name" value="Ig_NUP210_9th"/>
</dbReference>